<organism evidence="1 2">
    <name type="scientific">Holdemania filiformis DSM 12042</name>
    <dbReference type="NCBI Taxonomy" id="545696"/>
    <lineage>
        <taxon>Bacteria</taxon>
        <taxon>Bacillati</taxon>
        <taxon>Bacillota</taxon>
        <taxon>Erysipelotrichia</taxon>
        <taxon>Erysipelotrichales</taxon>
        <taxon>Erysipelotrichaceae</taxon>
        <taxon>Holdemania</taxon>
    </lineage>
</organism>
<evidence type="ECO:0000313" key="2">
    <source>
        <dbReference type="Proteomes" id="UP000005950"/>
    </source>
</evidence>
<name>B9Y5C0_9FIRM</name>
<sequence length="40" mass="4687">MNFLKTFLRPLVLFSADKLQSKRKQKQASVFLVGYQILKT</sequence>
<accession>B9Y5C0</accession>
<comment type="caution">
    <text evidence="1">The sequence shown here is derived from an EMBL/GenBank/DDBJ whole genome shotgun (WGS) entry which is preliminary data.</text>
</comment>
<dbReference type="Proteomes" id="UP000005950">
    <property type="component" value="Unassembled WGS sequence"/>
</dbReference>
<dbReference type="AlphaFoldDB" id="B9Y5C0"/>
<reference evidence="1 2" key="1">
    <citation type="submission" date="2008-12" db="EMBL/GenBank/DDBJ databases">
        <authorList>
            <person name="Fulton L."/>
            <person name="Clifton S."/>
            <person name="Fulton B."/>
            <person name="Xu J."/>
            <person name="Minx P."/>
            <person name="Pepin K.H."/>
            <person name="Johnson M."/>
            <person name="Bhonagiri V."/>
            <person name="Nash W.E."/>
            <person name="Mardis E.R."/>
            <person name="Wilson R.K."/>
        </authorList>
    </citation>
    <scope>NUCLEOTIDE SEQUENCE [LARGE SCALE GENOMIC DNA]</scope>
    <source>
        <strain evidence="1 2">DSM 12042</strain>
    </source>
</reference>
<reference evidence="1 2" key="2">
    <citation type="submission" date="2009-02" db="EMBL/GenBank/DDBJ databases">
        <title>Draft genome sequence of Holdemania filiformis DSM 12042.</title>
        <authorList>
            <person name="Sudarsanam P."/>
            <person name="Ley R."/>
            <person name="Guruge J."/>
            <person name="Turnbaugh P.J."/>
            <person name="Mahowald M."/>
            <person name="Liep D."/>
            <person name="Gordon J."/>
        </authorList>
    </citation>
    <scope>NUCLEOTIDE SEQUENCE [LARGE SCALE GENOMIC DNA]</scope>
    <source>
        <strain evidence="1 2">DSM 12042</strain>
    </source>
</reference>
<dbReference type="EMBL" id="ACCF01000057">
    <property type="protein sequence ID" value="EEF68795.1"/>
    <property type="molecule type" value="Genomic_DNA"/>
</dbReference>
<evidence type="ECO:0000313" key="1">
    <source>
        <dbReference type="EMBL" id="EEF68795.1"/>
    </source>
</evidence>
<dbReference type="HOGENOM" id="CLU_3290786_0_0_9"/>
<protein>
    <submittedName>
        <fullName evidence="1">Uncharacterized protein</fullName>
    </submittedName>
</protein>
<gene>
    <name evidence="1" type="ORF">HOLDEFILI_01002</name>
</gene>
<proteinExistence type="predicted"/>